<name>A0ACB9E3Z9_CICIN</name>
<dbReference type="Proteomes" id="UP001055811">
    <property type="component" value="Linkage Group LG04"/>
</dbReference>
<gene>
    <name evidence="1" type="ORF">L2E82_25238</name>
</gene>
<reference evidence="2" key="1">
    <citation type="journal article" date="2022" name="Mol. Ecol. Resour.">
        <title>The genomes of chicory, endive, great burdock and yacon provide insights into Asteraceae palaeo-polyploidization history and plant inulin production.</title>
        <authorList>
            <person name="Fan W."/>
            <person name="Wang S."/>
            <person name="Wang H."/>
            <person name="Wang A."/>
            <person name="Jiang F."/>
            <person name="Liu H."/>
            <person name="Zhao H."/>
            <person name="Xu D."/>
            <person name="Zhang Y."/>
        </authorList>
    </citation>
    <scope>NUCLEOTIDE SEQUENCE [LARGE SCALE GENOMIC DNA]</scope>
    <source>
        <strain evidence="2">cv. Punajuju</strain>
    </source>
</reference>
<dbReference type="EMBL" id="CM042012">
    <property type="protein sequence ID" value="KAI3753192.1"/>
    <property type="molecule type" value="Genomic_DNA"/>
</dbReference>
<reference evidence="1 2" key="2">
    <citation type="journal article" date="2022" name="Mol. Ecol. Resour.">
        <title>The genomes of chicory, endive, great burdock and yacon provide insights into Asteraceae paleo-polyploidization history and plant inulin production.</title>
        <authorList>
            <person name="Fan W."/>
            <person name="Wang S."/>
            <person name="Wang H."/>
            <person name="Wang A."/>
            <person name="Jiang F."/>
            <person name="Liu H."/>
            <person name="Zhao H."/>
            <person name="Xu D."/>
            <person name="Zhang Y."/>
        </authorList>
    </citation>
    <scope>NUCLEOTIDE SEQUENCE [LARGE SCALE GENOMIC DNA]</scope>
    <source>
        <strain evidence="2">cv. Punajuju</strain>
        <tissue evidence="1">Leaves</tissue>
    </source>
</reference>
<protein>
    <submittedName>
        <fullName evidence="1">Uncharacterized protein</fullName>
    </submittedName>
</protein>
<proteinExistence type="predicted"/>
<evidence type="ECO:0000313" key="1">
    <source>
        <dbReference type="EMBL" id="KAI3753192.1"/>
    </source>
</evidence>
<evidence type="ECO:0000313" key="2">
    <source>
        <dbReference type="Proteomes" id="UP001055811"/>
    </source>
</evidence>
<sequence>MDSDSETSDHPTWRSNGGVRCDMYSNDDLGGRATKLAGVIPERLAGAWFWTDQFTSDIVFRNRILNDRYRMLNPESATAYYILFYVGLAVGKY</sequence>
<organism evidence="1 2">
    <name type="scientific">Cichorium intybus</name>
    <name type="common">Chicory</name>
    <dbReference type="NCBI Taxonomy" id="13427"/>
    <lineage>
        <taxon>Eukaryota</taxon>
        <taxon>Viridiplantae</taxon>
        <taxon>Streptophyta</taxon>
        <taxon>Embryophyta</taxon>
        <taxon>Tracheophyta</taxon>
        <taxon>Spermatophyta</taxon>
        <taxon>Magnoliopsida</taxon>
        <taxon>eudicotyledons</taxon>
        <taxon>Gunneridae</taxon>
        <taxon>Pentapetalae</taxon>
        <taxon>asterids</taxon>
        <taxon>campanulids</taxon>
        <taxon>Asterales</taxon>
        <taxon>Asteraceae</taxon>
        <taxon>Cichorioideae</taxon>
        <taxon>Cichorieae</taxon>
        <taxon>Cichoriinae</taxon>
        <taxon>Cichorium</taxon>
    </lineage>
</organism>
<accession>A0ACB9E3Z9</accession>
<keyword evidence="2" id="KW-1185">Reference proteome</keyword>
<comment type="caution">
    <text evidence="1">The sequence shown here is derived from an EMBL/GenBank/DDBJ whole genome shotgun (WGS) entry which is preliminary data.</text>
</comment>